<feature type="non-terminal residue" evidence="1">
    <location>
        <position position="1"/>
    </location>
</feature>
<proteinExistence type="predicted"/>
<accession>X1FR15</accession>
<sequence>LDHHGRADLSRNFISAYVASSQDSELLKLLDFYKCYRAYVRGKVESFKLDDPYISEEEKERVLTIAKRYFDLAESYI</sequence>
<evidence type="ECO:0000313" key="1">
    <source>
        <dbReference type="EMBL" id="GAH48111.1"/>
    </source>
</evidence>
<dbReference type="EMBL" id="BARU01020288">
    <property type="protein sequence ID" value="GAH48111.1"/>
    <property type="molecule type" value="Genomic_DNA"/>
</dbReference>
<dbReference type="AlphaFoldDB" id="X1FR15"/>
<comment type="caution">
    <text evidence="1">The sequence shown here is derived from an EMBL/GenBank/DDBJ whole genome shotgun (WGS) entry which is preliminary data.</text>
</comment>
<protein>
    <recommendedName>
        <fullName evidence="2">HEPN domain-containing protein</fullName>
    </recommendedName>
</protein>
<gene>
    <name evidence="1" type="ORF">S03H2_33344</name>
</gene>
<evidence type="ECO:0008006" key="2">
    <source>
        <dbReference type="Google" id="ProtNLM"/>
    </source>
</evidence>
<name>X1FR15_9ZZZZ</name>
<organism evidence="1">
    <name type="scientific">marine sediment metagenome</name>
    <dbReference type="NCBI Taxonomy" id="412755"/>
    <lineage>
        <taxon>unclassified sequences</taxon>
        <taxon>metagenomes</taxon>
        <taxon>ecological metagenomes</taxon>
    </lineage>
</organism>
<reference evidence="1" key="1">
    <citation type="journal article" date="2014" name="Front. Microbiol.">
        <title>High frequency of phylogenetically diverse reductive dehalogenase-homologous genes in deep subseafloor sedimentary metagenomes.</title>
        <authorList>
            <person name="Kawai M."/>
            <person name="Futagami T."/>
            <person name="Toyoda A."/>
            <person name="Takaki Y."/>
            <person name="Nishi S."/>
            <person name="Hori S."/>
            <person name="Arai W."/>
            <person name="Tsubouchi T."/>
            <person name="Morono Y."/>
            <person name="Uchiyama I."/>
            <person name="Ito T."/>
            <person name="Fujiyama A."/>
            <person name="Inagaki F."/>
            <person name="Takami H."/>
        </authorList>
    </citation>
    <scope>NUCLEOTIDE SEQUENCE</scope>
    <source>
        <strain evidence="1">Expedition CK06-06</strain>
    </source>
</reference>